<organism evidence="1">
    <name type="scientific">marine sediment metagenome</name>
    <dbReference type="NCBI Taxonomy" id="412755"/>
    <lineage>
        <taxon>unclassified sequences</taxon>
        <taxon>metagenomes</taxon>
        <taxon>ecological metagenomes</taxon>
    </lineage>
</organism>
<proteinExistence type="predicted"/>
<accession>A0A0F9EWD7</accession>
<evidence type="ECO:0000313" key="1">
    <source>
        <dbReference type="EMBL" id="KKL70586.1"/>
    </source>
</evidence>
<comment type="caution">
    <text evidence="1">The sequence shown here is derived from an EMBL/GenBank/DDBJ whole genome shotgun (WGS) entry which is preliminary data.</text>
</comment>
<protein>
    <submittedName>
        <fullName evidence="1">Uncharacterized protein</fullName>
    </submittedName>
</protein>
<dbReference type="EMBL" id="LAZR01025856">
    <property type="protein sequence ID" value="KKL70586.1"/>
    <property type="molecule type" value="Genomic_DNA"/>
</dbReference>
<sequence>MSIAYARLPDLAIPDGTKPSNALTALDLEDAVAIVLTAPATIAESLTYVIQVRRWGAATWTTLQEGDIGVALADVLAPAAAKSQCYEMSRLGISAFHSFRINASGVVSDALRVWECTKLWSGV</sequence>
<dbReference type="AlphaFoldDB" id="A0A0F9EWD7"/>
<gene>
    <name evidence="1" type="ORF">LCGC14_2103440</name>
</gene>
<name>A0A0F9EWD7_9ZZZZ</name>
<reference evidence="1" key="1">
    <citation type="journal article" date="2015" name="Nature">
        <title>Complex archaea that bridge the gap between prokaryotes and eukaryotes.</title>
        <authorList>
            <person name="Spang A."/>
            <person name="Saw J.H."/>
            <person name="Jorgensen S.L."/>
            <person name="Zaremba-Niedzwiedzka K."/>
            <person name="Martijn J."/>
            <person name="Lind A.E."/>
            <person name="van Eijk R."/>
            <person name="Schleper C."/>
            <person name="Guy L."/>
            <person name="Ettema T.J."/>
        </authorList>
    </citation>
    <scope>NUCLEOTIDE SEQUENCE</scope>
</reference>